<dbReference type="Proteomes" id="UP000236910">
    <property type="component" value="Unassembled WGS sequence"/>
</dbReference>
<dbReference type="Gene3D" id="3.20.20.150">
    <property type="entry name" value="Divalent-metal-dependent TIM barrel enzymes"/>
    <property type="match status" value="1"/>
</dbReference>
<dbReference type="GO" id="GO:0003906">
    <property type="term" value="F:DNA-(apurinic or apyrimidinic site) endonuclease activity"/>
    <property type="evidence" value="ECO:0007669"/>
    <property type="project" value="TreeGrafter"/>
</dbReference>
<accession>A0A2J6X4M1</accession>
<feature type="domain" description="Xylose isomerase-like TIM barrel" evidence="10">
    <location>
        <begin position="5"/>
        <end position="256"/>
    </location>
</feature>
<evidence type="ECO:0000256" key="1">
    <source>
        <dbReference type="ARBA" id="ARBA00001947"/>
    </source>
</evidence>
<dbReference type="SMART" id="SM00518">
    <property type="entry name" value="AP2Ec"/>
    <property type="match status" value="1"/>
</dbReference>
<dbReference type="InterPro" id="IPR013022">
    <property type="entry name" value="Xyl_isomerase-like_TIM-brl"/>
</dbReference>
<dbReference type="PROSITE" id="PS00729">
    <property type="entry name" value="AP_NUCLEASE_F2_1"/>
    <property type="match status" value="1"/>
</dbReference>
<keyword evidence="6" id="KW-0227">DNA damage</keyword>
<dbReference type="EC" id="3.1.21.2" evidence="11"/>
<evidence type="ECO:0000256" key="7">
    <source>
        <dbReference type="ARBA" id="ARBA00022801"/>
    </source>
</evidence>
<dbReference type="AlphaFoldDB" id="A0A2J6X4M1"/>
<evidence type="ECO:0000256" key="3">
    <source>
        <dbReference type="ARBA" id="ARBA00022722"/>
    </source>
</evidence>
<dbReference type="Pfam" id="PF01261">
    <property type="entry name" value="AP_endonuc_2"/>
    <property type="match status" value="1"/>
</dbReference>
<comment type="cofactor">
    <cofactor evidence="1">
        <name>Zn(2+)</name>
        <dbReference type="ChEBI" id="CHEBI:29105"/>
    </cofactor>
</comment>
<keyword evidence="3" id="KW-0540">Nuclease</keyword>
<dbReference type="InterPro" id="IPR036237">
    <property type="entry name" value="Xyl_isomerase-like_sf"/>
</dbReference>
<evidence type="ECO:0000256" key="5">
    <source>
        <dbReference type="ARBA" id="ARBA00022759"/>
    </source>
</evidence>
<dbReference type="GO" id="GO:0003677">
    <property type="term" value="F:DNA binding"/>
    <property type="evidence" value="ECO:0007669"/>
    <property type="project" value="InterPro"/>
</dbReference>
<organism evidence="11 12">
    <name type="scientific">Caldisericum exile</name>
    <dbReference type="NCBI Taxonomy" id="693075"/>
    <lineage>
        <taxon>Bacteria</taxon>
        <taxon>Pseudomonadati</taxon>
        <taxon>Caldisericota/Cryosericota group</taxon>
        <taxon>Caldisericota</taxon>
        <taxon>Caldisericia</taxon>
        <taxon>Caldisericales</taxon>
        <taxon>Caldisericaceae</taxon>
        <taxon>Caldisericum</taxon>
    </lineage>
</organism>
<keyword evidence="7 11" id="KW-0378">Hydrolase</keyword>
<evidence type="ECO:0000256" key="6">
    <source>
        <dbReference type="ARBA" id="ARBA00022763"/>
    </source>
</evidence>
<evidence type="ECO:0000256" key="9">
    <source>
        <dbReference type="ARBA" id="ARBA00023204"/>
    </source>
</evidence>
<keyword evidence="5" id="KW-0255">Endonuclease</keyword>
<keyword evidence="4" id="KW-0479">Metal-binding</keyword>
<keyword evidence="8" id="KW-0862">Zinc</keyword>
<sequence length="263" mass="29920">KATCEVIQIFSKNQMQWALPPISEFVTEKFLENSKSKNIETVSIHASYLLNLASPDENIRKRSIDDLARELERADLLNVKYVVFHPGAHLGSGEAKGLKSIAESIKEVFKISKSRNSILLIETTAGEGTHLCYRFEHIRDIFEMTGEYIDRLGVCFDTCHVFQAGYDIRTEESFSKVLEVFDEVIGLKHLKLFHLNDSKRDLGARVDRHEEIGLGKIGLEAFRFLVNNKLIKDLSGILEIPGDIEGYKRNLQTLRRLINGNDL</sequence>
<evidence type="ECO:0000256" key="2">
    <source>
        <dbReference type="ARBA" id="ARBA00005340"/>
    </source>
</evidence>
<comment type="similarity">
    <text evidence="2">Belongs to the AP endonuclease 2 family.</text>
</comment>
<reference evidence="11 12" key="1">
    <citation type="submission" date="2018-01" db="EMBL/GenBank/DDBJ databases">
        <title>Metagenomic assembled genomes from two thermal pools in the Uzon Caldera, Kamchatka, Russia.</title>
        <authorList>
            <person name="Wilkins L."/>
            <person name="Ettinger C."/>
        </authorList>
    </citation>
    <scope>NUCLEOTIDE SEQUENCE [LARGE SCALE GENOMIC DNA]</scope>
    <source>
        <strain evidence="11">ARK-10</strain>
    </source>
</reference>
<dbReference type="PROSITE" id="PS00731">
    <property type="entry name" value="AP_NUCLEASE_F2_3"/>
    <property type="match status" value="1"/>
</dbReference>
<dbReference type="InterPro" id="IPR001719">
    <property type="entry name" value="AP_endonuc_2"/>
</dbReference>
<dbReference type="InterPro" id="IPR018246">
    <property type="entry name" value="AP_endonuc_F2_Zn_BS"/>
</dbReference>
<dbReference type="SUPFAM" id="SSF51658">
    <property type="entry name" value="Xylose isomerase-like"/>
    <property type="match status" value="1"/>
</dbReference>
<dbReference type="CDD" id="cd00019">
    <property type="entry name" value="AP2Ec"/>
    <property type="match status" value="1"/>
</dbReference>
<dbReference type="FunFam" id="3.20.20.150:FF:000001">
    <property type="entry name" value="Probable endonuclease 4"/>
    <property type="match status" value="1"/>
</dbReference>
<feature type="non-terminal residue" evidence="11">
    <location>
        <position position="1"/>
    </location>
</feature>
<dbReference type="PROSITE" id="PS51432">
    <property type="entry name" value="AP_NUCLEASE_F2_4"/>
    <property type="match status" value="1"/>
</dbReference>
<dbReference type="PANTHER" id="PTHR21445">
    <property type="entry name" value="ENDONUCLEASE IV ENDODEOXYRIBONUCLEASE IV"/>
    <property type="match status" value="1"/>
</dbReference>
<evidence type="ECO:0000259" key="10">
    <source>
        <dbReference type="Pfam" id="PF01261"/>
    </source>
</evidence>
<dbReference type="HAMAP" id="MF_00152">
    <property type="entry name" value="Nfo"/>
    <property type="match status" value="1"/>
</dbReference>
<dbReference type="EMBL" id="PNIX01000328">
    <property type="protein sequence ID" value="PMP81308.1"/>
    <property type="molecule type" value="Genomic_DNA"/>
</dbReference>
<dbReference type="GO" id="GO:0008081">
    <property type="term" value="F:phosphoric diester hydrolase activity"/>
    <property type="evidence" value="ECO:0007669"/>
    <property type="project" value="TreeGrafter"/>
</dbReference>
<name>A0A2J6X4M1_9BACT</name>
<dbReference type="PROSITE" id="PS00730">
    <property type="entry name" value="AP_NUCLEASE_F2_2"/>
    <property type="match status" value="1"/>
</dbReference>
<dbReference type="GO" id="GO:0008833">
    <property type="term" value="F:deoxyribonuclease IV (phage-T4-induced) activity"/>
    <property type="evidence" value="ECO:0007669"/>
    <property type="project" value="UniProtKB-EC"/>
</dbReference>
<evidence type="ECO:0000256" key="4">
    <source>
        <dbReference type="ARBA" id="ARBA00022723"/>
    </source>
</evidence>
<evidence type="ECO:0000313" key="12">
    <source>
        <dbReference type="Proteomes" id="UP000236910"/>
    </source>
</evidence>
<comment type="caution">
    <text evidence="11">The sequence shown here is derived from an EMBL/GenBank/DDBJ whole genome shotgun (WGS) entry which is preliminary data.</text>
</comment>
<dbReference type="NCBIfam" id="TIGR00587">
    <property type="entry name" value="nfo"/>
    <property type="match status" value="1"/>
</dbReference>
<evidence type="ECO:0000313" key="11">
    <source>
        <dbReference type="EMBL" id="PMP81308.1"/>
    </source>
</evidence>
<evidence type="ECO:0000256" key="8">
    <source>
        <dbReference type="ARBA" id="ARBA00022833"/>
    </source>
</evidence>
<dbReference type="GO" id="GO:0006284">
    <property type="term" value="P:base-excision repair"/>
    <property type="evidence" value="ECO:0007669"/>
    <property type="project" value="TreeGrafter"/>
</dbReference>
<gene>
    <name evidence="11" type="ORF">C0175_05685</name>
</gene>
<keyword evidence="9" id="KW-0234">DNA repair</keyword>
<dbReference type="GO" id="GO:0008270">
    <property type="term" value="F:zinc ion binding"/>
    <property type="evidence" value="ECO:0007669"/>
    <property type="project" value="InterPro"/>
</dbReference>
<dbReference type="PANTHER" id="PTHR21445:SF0">
    <property type="entry name" value="APURINIC-APYRIMIDINIC ENDONUCLEASE"/>
    <property type="match status" value="1"/>
</dbReference>
<proteinExistence type="inferred from homology"/>
<protein>
    <submittedName>
        <fullName evidence="11">Deoxyribonuclease IV</fullName>
        <ecNumber evidence="11">3.1.21.2</ecNumber>
    </submittedName>
</protein>